<dbReference type="CDD" id="cd04301">
    <property type="entry name" value="NAT_SF"/>
    <property type="match status" value="1"/>
</dbReference>
<proteinExistence type="predicted"/>
<dbReference type="PANTHER" id="PTHR43420">
    <property type="entry name" value="ACETYLTRANSFERASE"/>
    <property type="match status" value="1"/>
</dbReference>
<dbReference type="AlphaFoldDB" id="A3HSW1"/>
<dbReference type="GO" id="GO:0016747">
    <property type="term" value="F:acyltransferase activity, transferring groups other than amino-acyl groups"/>
    <property type="evidence" value="ECO:0007669"/>
    <property type="project" value="InterPro"/>
</dbReference>
<keyword evidence="1" id="KW-0808">Transferase</keyword>
<dbReference type="PROSITE" id="PS51186">
    <property type="entry name" value="GNAT"/>
    <property type="match status" value="1"/>
</dbReference>
<evidence type="ECO:0000256" key="2">
    <source>
        <dbReference type="ARBA" id="ARBA00023315"/>
    </source>
</evidence>
<dbReference type="InterPro" id="IPR016181">
    <property type="entry name" value="Acyl_CoA_acyltransferase"/>
</dbReference>
<evidence type="ECO:0000259" key="3">
    <source>
        <dbReference type="PROSITE" id="PS51186"/>
    </source>
</evidence>
<dbReference type="STRING" id="388413.ALPR1_11950"/>
<organism evidence="4 5">
    <name type="scientific">Algoriphagus machipongonensis</name>
    <dbReference type="NCBI Taxonomy" id="388413"/>
    <lineage>
        <taxon>Bacteria</taxon>
        <taxon>Pseudomonadati</taxon>
        <taxon>Bacteroidota</taxon>
        <taxon>Cytophagia</taxon>
        <taxon>Cytophagales</taxon>
        <taxon>Cyclobacteriaceae</taxon>
        <taxon>Algoriphagus</taxon>
    </lineage>
</organism>
<dbReference type="EMBL" id="AAXU02000001">
    <property type="protein sequence ID" value="EAZ82929.2"/>
    <property type="molecule type" value="Genomic_DNA"/>
</dbReference>
<evidence type="ECO:0000313" key="5">
    <source>
        <dbReference type="Proteomes" id="UP000003919"/>
    </source>
</evidence>
<dbReference type="HOGENOM" id="CLU_087235_2_0_10"/>
<reference evidence="4 5" key="1">
    <citation type="journal article" date="2011" name="J. Bacteriol.">
        <title>Complete genome sequence of Algoriphagus sp. PR1, bacterial prey of a colony-forming choanoflagellate.</title>
        <authorList>
            <person name="Alegado R.A."/>
            <person name="Ferriera S."/>
            <person name="Nusbaum C."/>
            <person name="Young S.K."/>
            <person name="Zeng Q."/>
            <person name="Imamovic A."/>
            <person name="Fairclough S.R."/>
            <person name="King N."/>
        </authorList>
    </citation>
    <scope>NUCLEOTIDE SEQUENCE [LARGE SCALE GENOMIC DNA]</scope>
    <source>
        <strain evidence="4 5">PR1</strain>
    </source>
</reference>
<name>A3HSW1_9BACT</name>
<sequence length="197" mass="22274">MVFRKAKKEDSESIAGLLMLASGEVMYKFIGEKDYLKAISFLHFFVKQEDNQYSYQNCFVAEVKGEIVGAILGYDGAKLLELRKPVLEYVNQTYSIIQVEEETQVGEYYIDSFGVLPTHQGKGIGSKLLQYVINEKANEGVGKIGLLVDKTNPKAKKLYLKLGFMPVGEKELVGLKLYHLQLNIRSSYSYDVDGENY</sequence>
<dbReference type="eggNOG" id="COG0456">
    <property type="taxonomic scope" value="Bacteria"/>
</dbReference>
<dbReference type="EMBL" id="CM001023">
    <property type="protein sequence ID" value="EAZ82929.2"/>
    <property type="molecule type" value="Genomic_DNA"/>
</dbReference>
<gene>
    <name evidence="4" type="ORF">ALPR1_11950</name>
</gene>
<dbReference type="RefSeq" id="WP_008200808.1">
    <property type="nucleotide sequence ID" value="NZ_CM001023.1"/>
</dbReference>
<keyword evidence="5" id="KW-1185">Reference proteome</keyword>
<dbReference type="Proteomes" id="UP000003919">
    <property type="component" value="Chromosome"/>
</dbReference>
<accession>A3HSW1</accession>
<dbReference type="InterPro" id="IPR000182">
    <property type="entry name" value="GNAT_dom"/>
</dbReference>
<protein>
    <submittedName>
        <fullName evidence="4">Acetyltransferase</fullName>
    </submittedName>
</protein>
<comment type="caution">
    <text evidence="4">The sequence shown here is derived from an EMBL/GenBank/DDBJ whole genome shotgun (WGS) entry which is preliminary data.</text>
</comment>
<dbReference type="InterPro" id="IPR050680">
    <property type="entry name" value="YpeA/RimI_acetyltransf"/>
</dbReference>
<dbReference type="Gene3D" id="3.40.630.30">
    <property type="match status" value="1"/>
</dbReference>
<evidence type="ECO:0000256" key="1">
    <source>
        <dbReference type="ARBA" id="ARBA00022679"/>
    </source>
</evidence>
<dbReference type="SUPFAM" id="SSF55729">
    <property type="entry name" value="Acyl-CoA N-acyltransferases (Nat)"/>
    <property type="match status" value="1"/>
</dbReference>
<feature type="domain" description="N-acetyltransferase" evidence="3">
    <location>
        <begin position="1"/>
        <end position="185"/>
    </location>
</feature>
<evidence type="ECO:0000313" key="4">
    <source>
        <dbReference type="EMBL" id="EAZ82929.2"/>
    </source>
</evidence>
<dbReference type="OrthoDB" id="5319888at2"/>
<keyword evidence="2" id="KW-0012">Acyltransferase</keyword>
<dbReference type="Pfam" id="PF00583">
    <property type="entry name" value="Acetyltransf_1"/>
    <property type="match status" value="1"/>
</dbReference>